<dbReference type="InterPro" id="IPR036034">
    <property type="entry name" value="PDZ_sf"/>
</dbReference>
<dbReference type="PANTHER" id="PTHR42837:SF2">
    <property type="entry name" value="MEMBRANE METALLOPROTEASE ARASP2, CHLOROPLASTIC-RELATED"/>
    <property type="match status" value="1"/>
</dbReference>
<feature type="transmembrane region" description="Helical" evidence="11">
    <location>
        <begin position="291"/>
        <end position="311"/>
    </location>
</feature>
<keyword evidence="4 13" id="KW-0645">Protease</keyword>
<evidence type="ECO:0000256" key="3">
    <source>
        <dbReference type="ARBA" id="ARBA00007931"/>
    </source>
</evidence>
<evidence type="ECO:0000259" key="12">
    <source>
        <dbReference type="Pfam" id="PF02163"/>
    </source>
</evidence>
<keyword evidence="11" id="KW-0479">Metal-binding</keyword>
<evidence type="ECO:0000256" key="6">
    <source>
        <dbReference type="ARBA" id="ARBA00022801"/>
    </source>
</evidence>
<evidence type="ECO:0000256" key="8">
    <source>
        <dbReference type="ARBA" id="ARBA00022989"/>
    </source>
</evidence>
<evidence type="ECO:0000256" key="1">
    <source>
        <dbReference type="ARBA" id="ARBA00001947"/>
    </source>
</evidence>
<keyword evidence="5 11" id="KW-0812">Transmembrane</keyword>
<dbReference type="EC" id="3.4.24.-" evidence="11"/>
<dbReference type="Gene3D" id="2.30.42.10">
    <property type="match status" value="1"/>
</dbReference>
<evidence type="ECO:0000256" key="5">
    <source>
        <dbReference type="ARBA" id="ARBA00022692"/>
    </source>
</evidence>
<keyword evidence="10 11" id="KW-0472">Membrane</keyword>
<keyword evidence="9 11" id="KW-0482">Metalloprotease</keyword>
<feature type="transmembrane region" description="Helical" evidence="11">
    <location>
        <begin position="92"/>
        <end position="117"/>
    </location>
</feature>
<feature type="transmembrane region" description="Helical" evidence="11">
    <location>
        <begin position="6"/>
        <end position="25"/>
    </location>
</feature>
<dbReference type="Proteomes" id="UP000177269">
    <property type="component" value="Unassembled WGS sequence"/>
</dbReference>
<evidence type="ECO:0000256" key="11">
    <source>
        <dbReference type="RuleBase" id="RU362031"/>
    </source>
</evidence>
<dbReference type="GO" id="GO:0006508">
    <property type="term" value="P:proteolysis"/>
    <property type="evidence" value="ECO:0007669"/>
    <property type="project" value="UniProtKB-KW"/>
</dbReference>
<dbReference type="AlphaFoldDB" id="A0A1G2P1K9"/>
<comment type="subcellular location">
    <subcellularLocation>
        <location evidence="2">Membrane</location>
        <topology evidence="2">Multi-pass membrane protein</topology>
    </subcellularLocation>
</comment>
<gene>
    <name evidence="13" type="ORF">A3G52_00480</name>
</gene>
<dbReference type="InterPro" id="IPR004387">
    <property type="entry name" value="Pept_M50_Zn"/>
</dbReference>
<keyword evidence="8 11" id="KW-1133">Transmembrane helix</keyword>
<evidence type="ECO:0000256" key="7">
    <source>
        <dbReference type="ARBA" id="ARBA00022833"/>
    </source>
</evidence>
<dbReference type="PANTHER" id="PTHR42837">
    <property type="entry name" value="REGULATOR OF SIGMA-E PROTEASE RSEP"/>
    <property type="match status" value="1"/>
</dbReference>
<dbReference type="GO" id="GO:0016020">
    <property type="term" value="C:membrane"/>
    <property type="evidence" value="ECO:0007669"/>
    <property type="project" value="UniProtKB-SubCell"/>
</dbReference>
<dbReference type="NCBIfam" id="TIGR00054">
    <property type="entry name" value="RIP metalloprotease RseP"/>
    <property type="match status" value="1"/>
</dbReference>
<protein>
    <recommendedName>
        <fullName evidence="11">Zinc metalloprotease</fullName>
        <ecNumber evidence="11">3.4.24.-</ecNumber>
    </recommendedName>
</protein>
<dbReference type="SUPFAM" id="SSF50156">
    <property type="entry name" value="PDZ domain-like"/>
    <property type="match status" value="1"/>
</dbReference>
<feature type="domain" description="Peptidase M50" evidence="12">
    <location>
        <begin position="6"/>
        <end position="353"/>
    </location>
</feature>
<evidence type="ECO:0000256" key="4">
    <source>
        <dbReference type="ARBA" id="ARBA00022670"/>
    </source>
</evidence>
<feature type="transmembrane region" description="Helical" evidence="11">
    <location>
        <begin position="341"/>
        <end position="359"/>
    </location>
</feature>
<comment type="similarity">
    <text evidence="3 11">Belongs to the peptidase M50B family.</text>
</comment>
<sequence>MSVIIFIIILAVLIFVHELGHFLVAKKSGIRVDEFGLGFPPRLWSKKVGETVYSLNAIPFGGFVKIFGENPMDDKSADENDKSQSFSRKNRAVQAAVLVAGITFNIIFAWIIISIGFMTGLPTSVDETNSSRVRDPRLVITQVLPESPAADAGLKGGDAIISLSAGSQELQGDQITVEEVQSFISSHPDTEIEARVKRGDVEEVISAMPEFGIVEGKPALGISMDMVGIMTLPPHLAFYEGAKLTGGLLKAITVGVADFIASAVTGQAKLSDVTGPVGIAGLVGDASKLGIVYLMSFTAFISLNLAVLNLIPFPALDGGRLLFVLIEAVIRRPVNPKVMHLVNSVGFALLLLLMLVVTYRDIIRLF</sequence>
<evidence type="ECO:0000256" key="10">
    <source>
        <dbReference type="ARBA" id="ARBA00023136"/>
    </source>
</evidence>
<evidence type="ECO:0000256" key="9">
    <source>
        <dbReference type="ARBA" id="ARBA00023049"/>
    </source>
</evidence>
<dbReference type="CDD" id="cd06163">
    <property type="entry name" value="S2P-M50_PDZ_RseP-like"/>
    <property type="match status" value="1"/>
</dbReference>
<dbReference type="Pfam" id="PF02163">
    <property type="entry name" value="Peptidase_M50"/>
    <property type="match status" value="1"/>
</dbReference>
<evidence type="ECO:0000256" key="2">
    <source>
        <dbReference type="ARBA" id="ARBA00004141"/>
    </source>
</evidence>
<comment type="cofactor">
    <cofactor evidence="1 11">
        <name>Zn(2+)</name>
        <dbReference type="ChEBI" id="CHEBI:29105"/>
    </cofactor>
</comment>
<name>A0A1G2P1K9_9BACT</name>
<dbReference type="EMBL" id="MHSK01000017">
    <property type="protein sequence ID" value="OHA42214.1"/>
    <property type="molecule type" value="Genomic_DNA"/>
</dbReference>
<keyword evidence="6 11" id="KW-0378">Hydrolase</keyword>
<reference evidence="13 14" key="1">
    <citation type="journal article" date="2016" name="Nat. Commun.">
        <title>Thousands of microbial genomes shed light on interconnected biogeochemical processes in an aquifer system.</title>
        <authorList>
            <person name="Anantharaman K."/>
            <person name="Brown C.T."/>
            <person name="Hug L.A."/>
            <person name="Sharon I."/>
            <person name="Castelle C.J."/>
            <person name="Probst A.J."/>
            <person name="Thomas B.C."/>
            <person name="Singh A."/>
            <person name="Wilkins M.J."/>
            <person name="Karaoz U."/>
            <person name="Brodie E.L."/>
            <person name="Williams K.H."/>
            <person name="Hubbard S.S."/>
            <person name="Banfield J.F."/>
        </authorList>
    </citation>
    <scope>NUCLEOTIDE SEQUENCE [LARGE SCALE GENOMIC DNA]</scope>
</reference>
<evidence type="ECO:0000313" key="13">
    <source>
        <dbReference type="EMBL" id="OHA42214.1"/>
    </source>
</evidence>
<proteinExistence type="inferred from homology"/>
<accession>A0A1G2P1K9</accession>
<comment type="caution">
    <text evidence="13">The sequence shown here is derived from an EMBL/GenBank/DDBJ whole genome shotgun (WGS) entry which is preliminary data.</text>
</comment>
<dbReference type="GO" id="GO:0004222">
    <property type="term" value="F:metalloendopeptidase activity"/>
    <property type="evidence" value="ECO:0007669"/>
    <property type="project" value="InterPro"/>
</dbReference>
<dbReference type="GO" id="GO:0046872">
    <property type="term" value="F:metal ion binding"/>
    <property type="evidence" value="ECO:0007669"/>
    <property type="project" value="UniProtKB-KW"/>
</dbReference>
<keyword evidence="7 11" id="KW-0862">Zinc</keyword>
<evidence type="ECO:0000313" key="14">
    <source>
        <dbReference type="Proteomes" id="UP000177269"/>
    </source>
</evidence>
<dbReference type="InterPro" id="IPR008915">
    <property type="entry name" value="Peptidase_M50"/>
</dbReference>
<organism evidence="13 14">
    <name type="scientific">Candidatus Taylorbacteria bacterium RIFCSPLOWO2_12_FULL_43_20</name>
    <dbReference type="NCBI Taxonomy" id="1802332"/>
    <lineage>
        <taxon>Bacteria</taxon>
        <taxon>Candidatus Tayloriibacteriota</taxon>
    </lineage>
</organism>